<accession>A0ABW2L054</accession>
<dbReference type="Gene3D" id="6.10.250.3100">
    <property type="match status" value="1"/>
</dbReference>
<dbReference type="GO" id="GO:0008168">
    <property type="term" value="F:methyltransferase activity"/>
    <property type="evidence" value="ECO:0007669"/>
    <property type="project" value="UniProtKB-KW"/>
</dbReference>
<gene>
    <name evidence="3" type="ORF">ACFQPS_17625</name>
</gene>
<dbReference type="Gene3D" id="3.40.50.720">
    <property type="entry name" value="NAD(P)-binding Rossmann-like Domain"/>
    <property type="match status" value="1"/>
</dbReference>
<organism evidence="3 4">
    <name type="scientific">Rhodocista pekingensis</name>
    <dbReference type="NCBI Taxonomy" id="201185"/>
    <lineage>
        <taxon>Bacteria</taxon>
        <taxon>Pseudomonadati</taxon>
        <taxon>Pseudomonadota</taxon>
        <taxon>Alphaproteobacteria</taxon>
        <taxon>Rhodospirillales</taxon>
        <taxon>Azospirillaceae</taxon>
        <taxon>Rhodocista</taxon>
    </lineage>
</organism>
<dbReference type="PANTHER" id="PTHR43861:SF5">
    <property type="entry name" value="BLL5978 PROTEIN"/>
    <property type="match status" value="1"/>
</dbReference>
<evidence type="ECO:0000313" key="3">
    <source>
        <dbReference type="EMBL" id="MFC7334990.1"/>
    </source>
</evidence>
<dbReference type="InterPro" id="IPR038576">
    <property type="entry name" value="Methyltransf_Zn-bd_dom_put_sf"/>
</dbReference>
<dbReference type="Pfam" id="PF13489">
    <property type="entry name" value="Methyltransf_23"/>
    <property type="match status" value="1"/>
</dbReference>
<dbReference type="Pfam" id="PF08484">
    <property type="entry name" value="Methyltransf_14"/>
    <property type="match status" value="1"/>
</dbReference>
<feature type="domain" description="C-methyltransferase" evidence="2">
    <location>
        <begin position="247"/>
        <end position="405"/>
    </location>
</feature>
<name>A0ABW2L054_9PROT</name>
<dbReference type="SUPFAM" id="SSF53335">
    <property type="entry name" value="S-adenosyl-L-methionine-dependent methyltransferases"/>
    <property type="match status" value="1"/>
</dbReference>
<keyword evidence="3" id="KW-0489">Methyltransferase</keyword>
<protein>
    <submittedName>
        <fullName evidence="3">Class I SAM-dependent methyltransferase</fullName>
        <ecNumber evidence="3">2.1.1.-</ecNumber>
    </submittedName>
</protein>
<dbReference type="Gene3D" id="6.20.50.110">
    <property type="entry name" value="Methyltransferase, zinc-binding domain"/>
    <property type="match status" value="1"/>
</dbReference>
<feature type="domain" description="Methyltransferase putative zinc binding" evidence="1">
    <location>
        <begin position="7"/>
        <end position="68"/>
    </location>
</feature>
<dbReference type="PANTHER" id="PTHR43861">
    <property type="entry name" value="TRANS-ACONITATE 2-METHYLTRANSFERASE-RELATED"/>
    <property type="match status" value="1"/>
</dbReference>
<dbReference type="InterPro" id="IPR029063">
    <property type="entry name" value="SAM-dependent_MTases_sf"/>
</dbReference>
<keyword evidence="3" id="KW-0808">Transferase</keyword>
<dbReference type="InterPro" id="IPR013691">
    <property type="entry name" value="MeTrfase_14"/>
</dbReference>
<dbReference type="Proteomes" id="UP001596456">
    <property type="component" value="Unassembled WGS sequence"/>
</dbReference>
<dbReference type="Gene3D" id="3.40.50.150">
    <property type="entry name" value="Vaccinia Virus protein VP39"/>
    <property type="match status" value="1"/>
</dbReference>
<comment type="caution">
    <text evidence="3">The sequence shown here is derived from an EMBL/GenBank/DDBJ whole genome shotgun (WGS) entry which is preliminary data.</text>
</comment>
<dbReference type="Pfam" id="PF08421">
    <property type="entry name" value="Methyltransf_13"/>
    <property type="match status" value="1"/>
</dbReference>
<evidence type="ECO:0000313" key="4">
    <source>
        <dbReference type="Proteomes" id="UP001596456"/>
    </source>
</evidence>
<evidence type="ECO:0000259" key="1">
    <source>
        <dbReference type="Pfam" id="PF08421"/>
    </source>
</evidence>
<keyword evidence="4" id="KW-1185">Reference proteome</keyword>
<evidence type="ECO:0000259" key="2">
    <source>
        <dbReference type="Pfam" id="PF08484"/>
    </source>
</evidence>
<reference evidence="4" key="1">
    <citation type="journal article" date="2019" name="Int. J. Syst. Evol. Microbiol.">
        <title>The Global Catalogue of Microorganisms (GCM) 10K type strain sequencing project: providing services to taxonomists for standard genome sequencing and annotation.</title>
        <authorList>
            <consortium name="The Broad Institute Genomics Platform"/>
            <consortium name="The Broad Institute Genome Sequencing Center for Infectious Disease"/>
            <person name="Wu L."/>
            <person name="Ma J."/>
        </authorList>
    </citation>
    <scope>NUCLEOTIDE SEQUENCE [LARGE SCALE GENOMIC DNA]</scope>
    <source>
        <strain evidence="4">CGMCC 1.16275</strain>
    </source>
</reference>
<dbReference type="InterPro" id="IPR013630">
    <property type="entry name" value="Methyltransf_Zn-bd_dom_put"/>
</dbReference>
<sequence length="410" mass="44847">MSAPLSCRACGAPLRHSFVDLGKTPLANSYLDPDRAGRPEPVYDLHARVCDACFLVQVEDVVPAEAIFTDYAYFSSYSESWVEHARRYALGMIERFGLDGRSQVVEVASNDGYLLRHFVAAGIPVLGIEPAANVAAVARAQGVPTETVFFGRETAGALRDRGLTADLIAANNVLAHVPDINGFVAGIATLLKPAGVWTVEFPHLLNLIEQVQFDTIYHEHFSYLSLLAVESILERNGLRAFDVEELPTHGGSLRVFVGHRGGPHGSRPGLDAVRAREARAGLDRLETYAGFGERVRKVRDDLLDFLARARREGRSVAAYGAAAKGNTLLNYCGIGTDDIRFVVDRSPHKQGRLLPGSHIPILPPEAVERERPDYLLILPWNLREEIAGAMAGIRGWGGRFVVAIPHLEVF</sequence>
<dbReference type="EC" id="2.1.1.-" evidence="3"/>
<proteinExistence type="predicted"/>
<dbReference type="RefSeq" id="WP_377360529.1">
    <property type="nucleotide sequence ID" value="NZ_JBHTCM010000025.1"/>
</dbReference>
<dbReference type="GO" id="GO:0032259">
    <property type="term" value="P:methylation"/>
    <property type="evidence" value="ECO:0007669"/>
    <property type="project" value="UniProtKB-KW"/>
</dbReference>
<dbReference type="EMBL" id="JBHTCM010000025">
    <property type="protein sequence ID" value="MFC7334990.1"/>
    <property type="molecule type" value="Genomic_DNA"/>
</dbReference>